<protein>
    <submittedName>
        <fullName evidence="2">Uncharacterized protein</fullName>
    </submittedName>
</protein>
<feature type="non-terminal residue" evidence="2">
    <location>
        <position position="224"/>
    </location>
</feature>
<proteinExistence type="predicted"/>
<dbReference type="AlphaFoldDB" id="A0A9P8FCB8"/>
<evidence type="ECO:0000256" key="1">
    <source>
        <dbReference type="SAM" id="SignalP"/>
    </source>
</evidence>
<keyword evidence="3" id="KW-1185">Reference proteome</keyword>
<sequence length="224" mass="25997">MRFYTKLNLIGIALIALIALSVSTNTNAISTTSPSTATSRDNDEYLAPLYNDCREDDPKCGIKEGSYIVSLHGFYRISSHIAFLERTLQRDPTVNWQARWYDDPKSADYTVQNVTQEELEAIRKDPGVYEVEQSYWFEVDTGWDLPCRAPGLSEERKRLCYEEIDVAHCEKSWLTEEEKKDCWIRTVLPICGIEDFPLTAEEEKYCSENRELWDGEGYEQYDEL</sequence>
<organism evidence="2 3">
    <name type="scientific">Aureobasidium melanogenum</name>
    <name type="common">Aureobasidium pullulans var. melanogenum</name>
    <dbReference type="NCBI Taxonomy" id="46634"/>
    <lineage>
        <taxon>Eukaryota</taxon>
        <taxon>Fungi</taxon>
        <taxon>Dikarya</taxon>
        <taxon>Ascomycota</taxon>
        <taxon>Pezizomycotina</taxon>
        <taxon>Dothideomycetes</taxon>
        <taxon>Dothideomycetidae</taxon>
        <taxon>Dothideales</taxon>
        <taxon>Saccotheciaceae</taxon>
        <taxon>Aureobasidium</taxon>
    </lineage>
</organism>
<evidence type="ECO:0000313" key="2">
    <source>
        <dbReference type="EMBL" id="KAG9968118.1"/>
    </source>
</evidence>
<gene>
    <name evidence="2" type="ORF">KCU98_g15943</name>
</gene>
<dbReference type="Proteomes" id="UP000729357">
    <property type="component" value="Unassembled WGS sequence"/>
</dbReference>
<comment type="caution">
    <text evidence="2">The sequence shown here is derived from an EMBL/GenBank/DDBJ whole genome shotgun (WGS) entry which is preliminary data.</text>
</comment>
<keyword evidence="1" id="KW-0732">Signal</keyword>
<feature type="signal peptide" evidence="1">
    <location>
        <begin position="1"/>
        <end position="28"/>
    </location>
</feature>
<reference evidence="2" key="2">
    <citation type="submission" date="2021-08" db="EMBL/GenBank/DDBJ databases">
        <authorList>
            <person name="Gostincar C."/>
            <person name="Sun X."/>
            <person name="Song Z."/>
            <person name="Gunde-Cimerman N."/>
        </authorList>
    </citation>
    <scope>NUCLEOTIDE SEQUENCE</scope>
    <source>
        <strain evidence="2">EXF-9298</strain>
    </source>
</reference>
<reference evidence="2" key="1">
    <citation type="journal article" date="2021" name="J Fungi (Basel)">
        <title>Virulence traits and population genomics of the black yeast Aureobasidium melanogenum.</title>
        <authorList>
            <person name="Cernosa A."/>
            <person name="Sun X."/>
            <person name="Gostincar C."/>
            <person name="Fang C."/>
            <person name="Gunde-Cimerman N."/>
            <person name="Song Z."/>
        </authorList>
    </citation>
    <scope>NUCLEOTIDE SEQUENCE</scope>
    <source>
        <strain evidence="2">EXF-9298</strain>
    </source>
</reference>
<evidence type="ECO:0000313" key="3">
    <source>
        <dbReference type="Proteomes" id="UP000729357"/>
    </source>
</evidence>
<feature type="chain" id="PRO_5040292018" evidence="1">
    <location>
        <begin position="29"/>
        <end position="224"/>
    </location>
</feature>
<name>A0A9P8FCB8_AURME</name>
<accession>A0A9P8FCB8</accession>
<dbReference type="EMBL" id="JAHFXS010003506">
    <property type="protein sequence ID" value="KAG9968118.1"/>
    <property type="molecule type" value="Genomic_DNA"/>
</dbReference>